<dbReference type="SUPFAM" id="SSF52047">
    <property type="entry name" value="RNI-like"/>
    <property type="match status" value="1"/>
</dbReference>
<dbReference type="Gene3D" id="3.80.10.10">
    <property type="entry name" value="Ribonuclease Inhibitor"/>
    <property type="match status" value="1"/>
</dbReference>
<reference evidence="2" key="1">
    <citation type="submission" date="2023-06" db="EMBL/GenBank/DDBJ databases">
        <title>Survivors Of The Sea: Transcriptome response of Skeletonema marinoi to long-term dormancy.</title>
        <authorList>
            <person name="Pinder M.I.M."/>
            <person name="Kourtchenko O."/>
            <person name="Robertson E.K."/>
            <person name="Larsson T."/>
            <person name="Maumus F."/>
            <person name="Osuna-Cruz C.M."/>
            <person name="Vancaester E."/>
            <person name="Stenow R."/>
            <person name="Vandepoele K."/>
            <person name="Ploug H."/>
            <person name="Bruchert V."/>
            <person name="Godhe A."/>
            <person name="Topel M."/>
        </authorList>
    </citation>
    <scope>NUCLEOTIDE SEQUENCE</scope>
    <source>
        <strain evidence="2">R05AC</strain>
    </source>
</reference>
<comment type="caution">
    <text evidence="2">The sequence shown here is derived from an EMBL/GenBank/DDBJ whole genome shotgun (WGS) entry which is preliminary data.</text>
</comment>
<keyword evidence="3" id="KW-1185">Reference proteome</keyword>
<evidence type="ECO:0000256" key="1">
    <source>
        <dbReference type="SAM" id="MobiDB-lite"/>
    </source>
</evidence>
<accession>A0AAD8YIV2</accession>
<dbReference type="Proteomes" id="UP001224775">
    <property type="component" value="Unassembled WGS sequence"/>
</dbReference>
<protein>
    <submittedName>
        <fullName evidence="2">Uncharacterized protein</fullName>
    </submittedName>
</protein>
<organism evidence="2 3">
    <name type="scientific">Skeletonema marinoi</name>
    <dbReference type="NCBI Taxonomy" id="267567"/>
    <lineage>
        <taxon>Eukaryota</taxon>
        <taxon>Sar</taxon>
        <taxon>Stramenopiles</taxon>
        <taxon>Ochrophyta</taxon>
        <taxon>Bacillariophyta</taxon>
        <taxon>Coscinodiscophyceae</taxon>
        <taxon>Thalassiosirophycidae</taxon>
        <taxon>Thalassiosirales</taxon>
        <taxon>Skeletonemataceae</taxon>
        <taxon>Skeletonema</taxon>
        <taxon>Skeletonema marinoi-dohrnii complex</taxon>
    </lineage>
</organism>
<proteinExistence type="predicted"/>
<dbReference type="AlphaFoldDB" id="A0AAD8YIV2"/>
<dbReference type="InterPro" id="IPR032675">
    <property type="entry name" value="LRR_dom_sf"/>
</dbReference>
<dbReference type="EMBL" id="JATAAI010000004">
    <property type="protein sequence ID" value="KAK1746107.1"/>
    <property type="molecule type" value="Genomic_DNA"/>
</dbReference>
<name>A0AAD8YIV2_9STRA</name>
<sequence>MDSDDDSDPFGDDSSYESSLDQEEEWLANIQKINESDPLLTFLAREGTTNVMQLMNDEEWEELGRAISNNTHLESLDLNSGALSDQKLSGLFRRLMRSNSTYYVRLYENELSVVGVRSMVPFLQHANNLTDLDLNATNLESEGFNVLFRALRNSPSRD</sequence>
<gene>
    <name evidence="2" type="ORF">QTG54_002714</name>
</gene>
<evidence type="ECO:0000313" key="2">
    <source>
        <dbReference type="EMBL" id="KAK1746107.1"/>
    </source>
</evidence>
<feature type="region of interest" description="Disordered" evidence="1">
    <location>
        <begin position="1"/>
        <end position="22"/>
    </location>
</feature>
<evidence type="ECO:0000313" key="3">
    <source>
        <dbReference type="Proteomes" id="UP001224775"/>
    </source>
</evidence>